<sequence>MNGAQDLGGMHGLGPVMPEPDEPVFHAAWESRVFALAMAMGFTGAWTLDGSRAAREAMPPADYLRSSYYAIWLDALERQLAAHGLARPDEIARGVPDPDPDPDPAPVARVLTADILEPRYRAGFPSDRPAPAPARFAVGDAVTMRNIHPPTHTRLPRYVRAKRGTVLRVHGTFVLPDTNAYGEGENPDWLYTVAFPSSELWGEDADPNGRVTVAVFEHYIAGGRT</sequence>
<dbReference type="RefSeq" id="WP_147815530.1">
    <property type="nucleotide sequence ID" value="NZ_BPQG01000044.1"/>
</dbReference>
<comment type="catalytic activity">
    <reaction evidence="4 5">
        <text>an aliphatic primary amide = an aliphatic nitrile + H2O</text>
        <dbReference type="Rhea" id="RHEA:12673"/>
        <dbReference type="ChEBI" id="CHEBI:15377"/>
        <dbReference type="ChEBI" id="CHEBI:65285"/>
        <dbReference type="ChEBI" id="CHEBI:80291"/>
        <dbReference type="EC" id="4.2.1.84"/>
    </reaction>
</comment>
<dbReference type="InterPro" id="IPR008990">
    <property type="entry name" value="Elect_transpt_acc-like_dom_sf"/>
</dbReference>
<evidence type="ECO:0000256" key="4">
    <source>
        <dbReference type="ARBA" id="ARBA00044877"/>
    </source>
</evidence>
<dbReference type="InterPro" id="IPR042262">
    <property type="entry name" value="CN_hydtase_beta_C"/>
</dbReference>
<comment type="similarity">
    <text evidence="2 5">Belongs to the nitrile hydratase subunit beta family.</text>
</comment>
<dbReference type="EC" id="4.2.1.84" evidence="5"/>
<evidence type="ECO:0000256" key="3">
    <source>
        <dbReference type="ARBA" id="ARBA00023239"/>
    </source>
</evidence>
<evidence type="ECO:0000313" key="9">
    <source>
        <dbReference type="Proteomes" id="UP001055117"/>
    </source>
</evidence>
<comment type="function">
    <text evidence="1 5">NHase catalyzes the hydration of various nitrile compounds to the corresponding amides.</text>
</comment>
<name>A0ABQ4QJX9_9HYPH</name>
<dbReference type="NCBIfam" id="TIGR03888">
    <property type="entry name" value="nitrile_beta"/>
    <property type="match status" value="1"/>
</dbReference>
<gene>
    <name evidence="8" type="ORF">AFCDBAGC_2918</name>
</gene>
<dbReference type="EMBL" id="BPQG01000044">
    <property type="protein sequence ID" value="GJD45049.1"/>
    <property type="molecule type" value="Genomic_DNA"/>
</dbReference>
<keyword evidence="3 5" id="KW-0456">Lyase</keyword>
<feature type="domain" description="Nitrile hydratase beta subunit" evidence="6">
    <location>
        <begin position="125"/>
        <end position="220"/>
    </location>
</feature>
<dbReference type="Proteomes" id="UP001055117">
    <property type="component" value="Unassembled WGS sequence"/>
</dbReference>
<dbReference type="Gene3D" id="2.30.30.50">
    <property type="match status" value="1"/>
</dbReference>
<dbReference type="InterPro" id="IPR024690">
    <property type="entry name" value="CN_hydtase_beta_dom_C"/>
</dbReference>
<protein>
    <recommendedName>
        <fullName evidence="5">Nitrile hydratase subunit beta</fullName>
        <shortName evidence="5">NHase</shortName>
        <ecNumber evidence="5">4.2.1.84</ecNumber>
    </recommendedName>
</protein>
<dbReference type="SUPFAM" id="SSF50090">
    <property type="entry name" value="Electron transport accessory proteins"/>
    <property type="match status" value="1"/>
</dbReference>
<dbReference type="InterPro" id="IPR049054">
    <property type="entry name" value="CN_hydtase_beta-like_N"/>
</dbReference>
<evidence type="ECO:0000313" key="8">
    <source>
        <dbReference type="EMBL" id="GJD45049.1"/>
    </source>
</evidence>
<dbReference type="Pfam" id="PF02211">
    <property type="entry name" value="NHase_beta_C"/>
    <property type="match status" value="1"/>
</dbReference>
<comment type="caution">
    <text evidence="8">The sequence shown here is derived from an EMBL/GenBank/DDBJ whole genome shotgun (WGS) entry which is preliminary data.</text>
</comment>
<accession>A0ABQ4QJX9</accession>
<evidence type="ECO:0000259" key="7">
    <source>
        <dbReference type="Pfam" id="PF21006"/>
    </source>
</evidence>
<organism evidence="8 9">
    <name type="scientific">Methylobacterium cerastii</name>
    <dbReference type="NCBI Taxonomy" id="932741"/>
    <lineage>
        <taxon>Bacteria</taxon>
        <taxon>Pseudomonadati</taxon>
        <taxon>Pseudomonadota</taxon>
        <taxon>Alphaproteobacteria</taxon>
        <taxon>Hyphomicrobiales</taxon>
        <taxon>Methylobacteriaceae</taxon>
        <taxon>Methylobacterium</taxon>
    </lineage>
</organism>
<evidence type="ECO:0000256" key="1">
    <source>
        <dbReference type="ARBA" id="ARBA00004042"/>
    </source>
</evidence>
<evidence type="ECO:0000256" key="5">
    <source>
        <dbReference type="PIRNR" id="PIRNR001427"/>
    </source>
</evidence>
<reference evidence="8 9" key="1">
    <citation type="journal article" date="2021" name="Front. Microbiol.">
        <title>Comprehensive Comparative Genomics and Phenotyping of Methylobacterium Species.</title>
        <authorList>
            <person name="Alessa O."/>
            <person name="Ogura Y."/>
            <person name="Fujitani Y."/>
            <person name="Takami H."/>
            <person name="Hayashi T."/>
            <person name="Sahin N."/>
            <person name="Tani A."/>
        </authorList>
    </citation>
    <scope>NUCLEOTIDE SEQUENCE [LARGE SCALE GENOMIC DNA]</scope>
    <source>
        <strain evidence="8 9">DSM 23679</strain>
    </source>
</reference>
<evidence type="ECO:0000259" key="6">
    <source>
        <dbReference type="Pfam" id="PF02211"/>
    </source>
</evidence>
<evidence type="ECO:0000256" key="2">
    <source>
        <dbReference type="ARBA" id="ARBA00009098"/>
    </source>
</evidence>
<dbReference type="PIRSF" id="PIRSF001427">
    <property type="entry name" value="NHase_beta"/>
    <property type="match status" value="1"/>
</dbReference>
<dbReference type="Gene3D" id="1.10.472.20">
    <property type="entry name" value="Nitrile hydratase, beta subunit"/>
    <property type="match status" value="1"/>
</dbReference>
<dbReference type="InterPro" id="IPR003168">
    <property type="entry name" value="Nitrile_hydratase_bsu"/>
</dbReference>
<dbReference type="Pfam" id="PF21006">
    <property type="entry name" value="NHase_beta_N"/>
    <property type="match status" value="1"/>
</dbReference>
<proteinExistence type="inferred from homology"/>
<feature type="domain" description="Nitrile hydratase beta subunit-like N-terminal" evidence="7">
    <location>
        <begin position="1"/>
        <end position="101"/>
    </location>
</feature>
<keyword evidence="9" id="KW-1185">Reference proteome</keyword>